<evidence type="ECO:0000313" key="3">
    <source>
        <dbReference type="Proteomes" id="UP000003836"/>
    </source>
</evidence>
<reference evidence="2 3" key="1">
    <citation type="journal article" date="2012" name="Int. J. Syst. Evol. Microbiol.">
        <title>Vibrio caribbeanicus sp. nov., isolated from the marine sponge Scleritoderma cyanea.</title>
        <authorList>
            <person name="Hoffmann M."/>
            <person name="Monday S.R."/>
            <person name="Allard M.W."/>
            <person name="Strain E.A."/>
            <person name="Whittaker P."/>
            <person name="Naum M."/>
            <person name="McCarthy P.J."/>
            <person name="Lopez J.V."/>
            <person name="Fischer M."/>
            <person name="Brown E.W."/>
        </authorList>
    </citation>
    <scope>NUCLEOTIDE SEQUENCE [LARGE SCALE GENOMIC DNA]</scope>
    <source>
        <strain evidence="2 3">ATCC 19109</strain>
    </source>
</reference>
<feature type="region of interest" description="Disordered" evidence="1">
    <location>
        <begin position="1"/>
        <end position="22"/>
    </location>
</feature>
<comment type="caution">
    <text evidence="2">The sequence shown here is derived from an EMBL/GenBank/DDBJ whole genome shotgun (WGS) entry which is preliminary data.</text>
</comment>
<dbReference type="InterPro" id="IPR036986">
    <property type="entry name" value="S4_RNA-bd_sf"/>
</dbReference>
<protein>
    <submittedName>
        <fullName evidence="2">Uncharacterized protein</fullName>
    </submittedName>
</protein>
<feature type="non-terminal residue" evidence="2">
    <location>
        <position position="22"/>
    </location>
</feature>
<evidence type="ECO:0000313" key="2">
    <source>
        <dbReference type="EMBL" id="EGU57865.1"/>
    </source>
</evidence>
<gene>
    <name evidence="2" type="ORF">VITU9109_05780</name>
</gene>
<sequence length="22" mass="2494">MNEKLQKVLARAGHGSRRELEA</sequence>
<dbReference type="EMBL" id="AFWI01000055">
    <property type="protein sequence ID" value="EGU57865.1"/>
    <property type="molecule type" value="Genomic_DNA"/>
</dbReference>
<accession>A0ABN0DJQ8</accession>
<dbReference type="Proteomes" id="UP000003836">
    <property type="component" value="Unassembled WGS sequence"/>
</dbReference>
<name>A0ABN0DJQ8_9VIBR</name>
<evidence type="ECO:0000256" key="1">
    <source>
        <dbReference type="SAM" id="MobiDB-lite"/>
    </source>
</evidence>
<organism evidence="2 3">
    <name type="scientific">Vibrio tubiashii ATCC 19109</name>
    <dbReference type="NCBI Taxonomy" id="1051646"/>
    <lineage>
        <taxon>Bacteria</taxon>
        <taxon>Pseudomonadati</taxon>
        <taxon>Pseudomonadota</taxon>
        <taxon>Gammaproteobacteria</taxon>
        <taxon>Vibrionales</taxon>
        <taxon>Vibrionaceae</taxon>
        <taxon>Vibrio</taxon>
        <taxon>Vibrio oreintalis group</taxon>
    </lineage>
</organism>
<keyword evidence="3" id="KW-1185">Reference proteome</keyword>
<proteinExistence type="predicted"/>
<dbReference type="Gene3D" id="3.10.290.10">
    <property type="entry name" value="RNA-binding S4 domain"/>
    <property type="match status" value="1"/>
</dbReference>